<reference evidence="1" key="1">
    <citation type="submission" date="2020-04" db="EMBL/GenBank/DDBJ databases">
        <title>Deep metagenomics examines the oral microbiome during advanced dental caries in children, revealing novel taxa and co-occurrences with host molecules.</title>
        <authorList>
            <person name="Baker J.L."/>
            <person name="Morton J.T."/>
            <person name="Dinis M."/>
            <person name="Alvarez R."/>
            <person name="Tran N.C."/>
            <person name="Knight R."/>
            <person name="Edlund A."/>
        </authorList>
    </citation>
    <scope>NUCLEOTIDE SEQUENCE</scope>
    <source>
        <strain evidence="1">JCVI_3_bin.11</strain>
    </source>
</reference>
<proteinExistence type="predicted"/>
<comment type="caution">
    <text evidence="1">The sequence shown here is derived from an EMBL/GenBank/DDBJ whole genome shotgun (WGS) entry which is preliminary data.</text>
</comment>
<accession>A0A9D6ABW1</accession>
<dbReference type="Proteomes" id="UP000787322">
    <property type="component" value="Unassembled WGS sequence"/>
</dbReference>
<evidence type="ECO:0000313" key="1">
    <source>
        <dbReference type="EMBL" id="MBF4803224.1"/>
    </source>
</evidence>
<evidence type="ECO:0000313" key="2">
    <source>
        <dbReference type="Proteomes" id="UP000787322"/>
    </source>
</evidence>
<dbReference type="AlphaFoldDB" id="A0A9D6ABW1"/>
<organism evidence="1 2">
    <name type="scientific">Lancefieldella parvula</name>
    <dbReference type="NCBI Taxonomy" id="1382"/>
    <lineage>
        <taxon>Bacteria</taxon>
        <taxon>Bacillati</taxon>
        <taxon>Actinomycetota</taxon>
        <taxon>Coriobacteriia</taxon>
        <taxon>Coriobacteriales</taxon>
        <taxon>Atopobiaceae</taxon>
        <taxon>Lancefieldella</taxon>
    </lineage>
</organism>
<gene>
    <name evidence="1" type="ORF">HXK24_05345</name>
</gene>
<protein>
    <submittedName>
        <fullName evidence="1">Uncharacterized protein</fullName>
    </submittedName>
</protein>
<name>A0A9D6ABW1_9ACTN</name>
<dbReference type="EMBL" id="JABZGU010000136">
    <property type="protein sequence ID" value="MBF4803224.1"/>
    <property type="molecule type" value="Genomic_DNA"/>
</dbReference>
<sequence>MGVSSSSKEKLEDYEAFVEKFKPKLTTDDCFTPPAVYDAVLKWVRDKYDLDDAPIIRPFRPGGDYQSEEYPEGCVVVDNPPFSILASIRRWYTERGIRYFLFAPSLTIFMRDMIDCAVCTFANIEYANGAKVRTSFVTNLDTVNAAITTPELKDIIEEACKQENKQQPKLNYLKCVLMATRLGRLSSKGEEIEIPKADTYFIRQLESQKPLRKAMYGAGFLLSSDMTRRLARAEARAEEYAFDLSERELEIIRELDGKTKQSERGEELNA</sequence>